<name>A0AAU6ND37_9NEOP</name>
<dbReference type="InterPro" id="IPR006170">
    <property type="entry name" value="PBP/GOBP"/>
</dbReference>
<dbReference type="Gene3D" id="1.10.238.20">
    <property type="entry name" value="Pheromone/general odorant binding protein domain"/>
    <property type="match status" value="1"/>
</dbReference>
<keyword evidence="1" id="KW-0732">Signal</keyword>
<evidence type="ECO:0000313" key="2">
    <source>
        <dbReference type="EMBL" id="WWA59726.1"/>
    </source>
</evidence>
<dbReference type="SUPFAM" id="SSF47565">
    <property type="entry name" value="Insect pheromone/odorant-binding proteins"/>
    <property type="match status" value="1"/>
</dbReference>
<dbReference type="Pfam" id="PF01395">
    <property type="entry name" value="PBP_GOBP"/>
    <property type="match status" value="1"/>
</dbReference>
<dbReference type="InterPro" id="IPR036728">
    <property type="entry name" value="PBP_GOBP_sf"/>
</dbReference>
<dbReference type="EMBL" id="ON420086">
    <property type="protein sequence ID" value="WWA59726.1"/>
    <property type="molecule type" value="mRNA"/>
</dbReference>
<protein>
    <submittedName>
        <fullName evidence="2">OBP12</fullName>
    </submittedName>
</protein>
<proteinExistence type="evidence at transcript level"/>
<dbReference type="CDD" id="cd23992">
    <property type="entry name" value="PBP_GOBP"/>
    <property type="match status" value="1"/>
</dbReference>
<accession>A0AAU6ND37</accession>
<dbReference type="SMART" id="SM00708">
    <property type="entry name" value="PhBP"/>
    <property type="match status" value="1"/>
</dbReference>
<sequence length="139" mass="15710">MKLLLLLCFVFAVSGINAYVPNAMNIMKLIEIMNKYITECKAERAFELNEDDLTRKFSNEQDIEKEGKKEITHCFLHKADILKPDGTLNIKTAKKILTFIGLEENEANKILKQCGSITGADDDETAYLIFNCVDKTAKS</sequence>
<reference evidence="2" key="1">
    <citation type="submission" date="2022-05" db="EMBL/GenBank/DDBJ databases">
        <title>Identification and sex expression profiles of olfactory-related genes in Mythimna loreyi based on antennal transcriptome analysis.</title>
        <authorList>
            <person name="Zhang Y.-y."/>
            <person name="Guo J.-M."/>
        </authorList>
    </citation>
    <scope>NUCLEOTIDE SEQUENCE</scope>
</reference>
<dbReference type="AlphaFoldDB" id="A0AAU6ND37"/>
<dbReference type="GO" id="GO:0005549">
    <property type="term" value="F:odorant binding"/>
    <property type="evidence" value="ECO:0007669"/>
    <property type="project" value="InterPro"/>
</dbReference>
<evidence type="ECO:0000256" key="1">
    <source>
        <dbReference type="SAM" id="SignalP"/>
    </source>
</evidence>
<feature type="chain" id="PRO_5043346682" evidence="1">
    <location>
        <begin position="19"/>
        <end position="139"/>
    </location>
</feature>
<feature type="signal peptide" evidence="1">
    <location>
        <begin position="1"/>
        <end position="18"/>
    </location>
</feature>
<organism evidence="2">
    <name type="scientific">Mythimna loreyi</name>
    <dbReference type="NCBI Taxonomy" id="667449"/>
    <lineage>
        <taxon>Eukaryota</taxon>
        <taxon>Metazoa</taxon>
        <taxon>Ecdysozoa</taxon>
        <taxon>Arthropoda</taxon>
        <taxon>Hexapoda</taxon>
        <taxon>Insecta</taxon>
        <taxon>Pterygota</taxon>
        <taxon>Neoptera</taxon>
        <taxon>Endopterygota</taxon>
        <taxon>Lepidoptera</taxon>
        <taxon>Glossata</taxon>
        <taxon>Ditrysia</taxon>
        <taxon>Noctuoidea</taxon>
        <taxon>Noctuidae</taxon>
        <taxon>Noctuinae</taxon>
        <taxon>Hadenini</taxon>
        <taxon>Mythimna</taxon>
    </lineage>
</organism>